<dbReference type="InterPro" id="IPR027599">
    <property type="entry name" value="PqqD-rel_X"/>
</dbReference>
<gene>
    <name evidence="1" type="ORF">MAGMO_3949</name>
</gene>
<dbReference type="EMBL" id="LO017727">
    <property type="protein sequence ID" value="CRH08077.1"/>
    <property type="molecule type" value="Genomic_DNA"/>
</dbReference>
<dbReference type="InterPro" id="IPR041881">
    <property type="entry name" value="PqqD_sf"/>
</dbReference>
<organism evidence="1">
    <name type="scientific">Magnetococcus massalia (strain MO-1)</name>
    <dbReference type="NCBI Taxonomy" id="451514"/>
    <lineage>
        <taxon>Bacteria</taxon>
        <taxon>Pseudomonadati</taxon>
        <taxon>Pseudomonadota</taxon>
        <taxon>Magnetococcia</taxon>
        <taxon>Magnetococcales</taxon>
        <taxon>Magnetococcaceae</taxon>
        <taxon>Magnetococcus</taxon>
    </lineage>
</organism>
<proteinExistence type="predicted"/>
<dbReference type="Gene3D" id="1.10.10.1150">
    <property type="entry name" value="Coenzyme PQQ synthesis protein D (PqqD)"/>
    <property type="match status" value="1"/>
</dbReference>
<evidence type="ECO:0000313" key="1">
    <source>
        <dbReference type="EMBL" id="CRH08077.1"/>
    </source>
</evidence>
<dbReference type="AlphaFoldDB" id="A0A1S7LPT9"/>
<dbReference type="NCBIfam" id="TIGR04353">
    <property type="entry name" value="PqqD_rel_X"/>
    <property type="match status" value="1"/>
</dbReference>
<sequence length="113" mass="12768">MVEEPLKSTSLAHFAETQLESQWYLPDGESLQWRRVGEQWFLYNPLSSTTHALHEGAREVMTLLQGGPMDLAALQSALLDESLDALEREALQQGLIRLLWELDNLGLIAMVHP</sequence>
<accession>A0A1S7LPT9</accession>
<protein>
    <submittedName>
        <fullName evidence="1">Uncharacterized protein</fullName>
    </submittedName>
</protein>
<reference evidence="1" key="1">
    <citation type="submission" date="2015-04" db="EMBL/GenBank/DDBJ databases">
        <authorList>
            <person name="Syromyatnikov M.Y."/>
            <person name="Popov V.N."/>
        </authorList>
    </citation>
    <scope>NUCLEOTIDE SEQUENCE</scope>
    <source>
        <strain evidence="1">MO-1</strain>
    </source>
</reference>
<name>A0A1S7LPT9_MAGMO</name>